<reference evidence="1 2" key="1">
    <citation type="submission" date="2017-08" db="EMBL/GenBank/DDBJ databases">
        <title>Infants hospitalized years apart are colonized by the same room-sourced microbial strains.</title>
        <authorList>
            <person name="Brooks B."/>
            <person name="Olm M.R."/>
            <person name="Firek B.A."/>
            <person name="Baker R."/>
            <person name="Thomas B.C."/>
            <person name="Morowitz M.J."/>
            <person name="Banfield J.F."/>
        </authorList>
    </citation>
    <scope>NUCLEOTIDE SEQUENCE [LARGE SCALE GENOMIC DNA]</scope>
    <source>
        <strain evidence="1">S2_005_003_R2_47</strain>
    </source>
</reference>
<evidence type="ECO:0000313" key="2">
    <source>
        <dbReference type="Proteomes" id="UP000248597"/>
    </source>
</evidence>
<dbReference type="InterPro" id="IPR003738">
    <property type="entry name" value="SRAP"/>
</dbReference>
<dbReference type="SUPFAM" id="SSF143081">
    <property type="entry name" value="BB1717-like"/>
    <property type="match status" value="1"/>
</dbReference>
<dbReference type="GO" id="GO:0003697">
    <property type="term" value="F:single-stranded DNA binding"/>
    <property type="evidence" value="ECO:0007669"/>
    <property type="project" value="InterPro"/>
</dbReference>
<gene>
    <name evidence="1" type="ORF">DI569_05950</name>
</gene>
<sequence length="206" mass="22253">MTHHYRLDASAAAIGAHFGADAGQDPWTGGYAVPGRPAPIIAGDARDPVRRTISPALWGVPPPPQGTAPVAHVRNLASPFWIGTLRHPELRCLVPATAFALWAGGAGARRQRWFSIPSQRIFALAGIRRQGEDWPCFAILTTDANRLVARDHPASMPVILHPGDHALWLTGEWRAAAPLVRPFPGQEMTVADRPDGFDSPSSSTFR</sequence>
<dbReference type="Proteomes" id="UP000248597">
    <property type="component" value="Unassembled WGS sequence"/>
</dbReference>
<protein>
    <submittedName>
        <fullName evidence="1">DUF159 family protein</fullName>
    </submittedName>
</protein>
<comment type="caution">
    <text evidence="1">The sequence shown here is derived from an EMBL/GenBank/DDBJ whole genome shotgun (WGS) entry which is preliminary data.</text>
</comment>
<proteinExistence type="predicted"/>
<dbReference type="EMBL" id="QFPJ01000010">
    <property type="protein sequence ID" value="PZQ22970.1"/>
    <property type="molecule type" value="Genomic_DNA"/>
</dbReference>
<dbReference type="AlphaFoldDB" id="A0A2W5N9P4"/>
<dbReference type="InterPro" id="IPR036590">
    <property type="entry name" value="SRAP-like"/>
</dbReference>
<accession>A0A2W5N9P4</accession>
<dbReference type="Pfam" id="PF02586">
    <property type="entry name" value="SRAP"/>
    <property type="match status" value="1"/>
</dbReference>
<organism evidence="1 2">
    <name type="scientific">Sphingopyxis macrogoltabida</name>
    <name type="common">Sphingomonas macrogoltabidus</name>
    <dbReference type="NCBI Taxonomy" id="33050"/>
    <lineage>
        <taxon>Bacteria</taxon>
        <taxon>Pseudomonadati</taxon>
        <taxon>Pseudomonadota</taxon>
        <taxon>Alphaproteobacteria</taxon>
        <taxon>Sphingomonadales</taxon>
        <taxon>Sphingomonadaceae</taxon>
        <taxon>Sphingopyxis</taxon>
    </lineage>
</organism>
<name>A0A2W5N9P4_SPHMC</name>
<evidence type="ECO:0000313" key="1">
    <source>
        <dbReference type="EMBL" id="PZQ22970.1"/>
    </source>
</evidence>
<dbReference type="Gene3D" id="3.90.1680.10">
    <property type="entry name" value="SOS response associated peptidase-like"/>
    <property type="match status" value="1"/>
</dbReference>
<dbReference type="GO" id="GO:0106300">
    <property type="term" value="P:protein-DNA covalent cross-linking repair"/>
    <property type="evidence" value="ECO:0007669"/>
    <property type="project" value="InterPro"/>
</dbReference>